<protein>
    <recommendedName>
        <fullName evidence="17 18">Multifunctional fusion protein</fullName>
    </recommendedName>
    <domain>
        <recommendedName>
            <fullName evidence="18">dITP/XTP pyrophosphatase</fullName>
            <ecNumber evidence="18">3.6.1.66</ecNumber>
        </recommendedName>
        <alternativeName>
            <fullName evidence="18">Non-canonical purine NTP pyrophosphatase</fullName>
        </alternativeName>
        <alternativeName>
            <fullName evidence="18">Non-standard purine NTP pyrophosphatase</fullName>
        </alternativeName>
        <alternativeName>
            <fullName evidence="18">Nucleoside-triphosphate diphosphatase</fullName>
        </alternativeName>
        <alternativeName>
            <fullName evidence="18">Nucleoside-triphosphate pyrophosphatase</fullName>
            <shortName evidence="18">NTPase</shortName>
        </alternativeName>
    </domain>
    <domain>
        <recommendedName>
            <fullName evidence="17">Ribonuclease PH</fullName>
            <shortName evidence="17">RNase PH</shortName>
            <ecNumber evidence="17">2.7.7.56</ecNumber>
        </recommendedName>
        <alternativeName>
            <fullName evidence="17">tRNA nucleotidyltransferase</fullName>
        </alternativeName>
    </domain>
</protein>
<feature type="domain" description="Exoribonuclease phosphorolytic" evidence="21">
    <location>
        <begin position="159"/>
        <end position="225"/>
    </location>
</feature>
<evidence type="ECO:0000256" key="9">
    <source>
        <dbReference type="ARBA" id="ARBA00022723"/>
    </source>
</evidence>
<proteinExistence type="inferred from homology"/>
<evidence type="ECO:0000256" key="11">
    <source>
        <dbReference type="ARBA" id="ARBA00022801"/>
    </source>
</evidence>
<evidence type="ECO:0000256" key="16">
    <source>
        <dbReference type="ARBA" id="ARBA00052017"/>
    </source>
</evidence>
<dbReference type="HAMAP" id="MF_01405">
    <property type="entry name" value="Non_canon_purine_NTPase"/>
    <property type="match status" value="1"/>
</dbReference>
<dbReference type="CDD" id="cd00515">
    <property type="entry name" value="HAM1"/>
    <property type="match status" value="1"/>
</dbReference>
<dbReference type="Pfam" id="PF01725">
    <property type="entry name" value="Ham1p_like"/>
    <property type="match status" value="1"/>
</dbReference>
<dbReference type="Gene3D" id="3.90.950.10">
    <property type="match status" value="1"/>
</dbReference>
<feature type="binding site" evidence="18">
    <location>
        <position position="289"/>
    </location>
    <ligand>
        <name>Mg(2+)</name>
        <dbReference type="ChEBI" id="CHEBI:18420"/>
    </ligand>
</feature>
<comment type="catalytic activity">
    <reaction evidence="16 18">
        <text>XTP + H2O = XMP + diphosphate + H(+)</text>
        <dbReference type="Rhea" id="RHEA:28610"/>
        <dbReference type="ChEBI" id="CHEBI:15377"/>
        <dbReference type="ChEBI" id="CHEBI:15378"/>
        <dbReference type="ChEBI" id="CHEBI:33019"/>
        <dbReference type="ChEBI" id="CHEBI:57464"/>
        <dbReference type="ChEBI" id="CHEBI:61314"/>
        <dbReference type="EC" id="3.6.1.66"/>
    </reaction>
</comment>
<dbReference type="InterPro" id="IPR020922">
    <property type="entry name" value="dITP/XTP_pyrophosphatase"/>
</dbReference>
<evidence type="ECO:0000256" key="5">
    <source>
        <dbReference type="ARBA" id="ARBA00022555"/>
    </source>
</evidence>
<evidence type="ECO:0000256" key="15">
    <source>
        <dbReference type="ARBA" id="ARBA00051875"/>
    </source>
</evidence>
<dbReference type="RefSeq" id="WP_330389027.1">
    <property type="nucleotide sequence ID" value="NZ_FQXH01000013.1"/>
</dbReference>
<keyword evidence="10 18" id="KW-0547">Nucleotide-binding</keyword>
<keyword evidence="9 18" id="KW-0479">Metal-binding</keyword>
<dbReference type="NCBIfam" id="NF011397">
    <property type="entry name" value="PRK14822.1"/>
    <property type="match status" value="1"/>
</dbReference>
<comment type="similarity">
    <text evidence="2 18 19">Belongs to the HAM1 NTPase family.</text>
</comment>
<feature type="binding site" evidence="18">
    <location>
        <begin position="429"/>
        <end position="430"/>
    </location>
    <ligand>
        <name>substrate</name>
    </ligand>
</feature>
<comment type="function">
    <text evidence="17">Phosphorolytic 3'-5' exoribonuclease that plays an important role in tRNA 3'-end maturation. Removes nucleotide residues following the 3'-CCA terminus of tRNAs; can also add nucleotides to the ends of RNA molecules by using nucleoside diphosphates as substrates, but this may not be physiologically important. Probably plays a role in initiation of 16S rRNA degradation (leading to ribosome degradation) during starvation.</text>
</comment>
<dbReference type="CDD" id="cd11362">
    <property type="entry name" value="RNase_PH_bact"/>
    <property type="match status" value="1"/>
</dbReference>
<dbReference type="InterPro" id="IPR027408">
    <property type="entry name" value="PNPase/RNase_PH_dom_sf"/>
</dbReference>
<dbReference type="PANTHER" id="PTHR11953">
    <property type="entry name" value="EXOSOME COMPLEX COMPONENT"/>
    <property type="match status" value="1"/>
</dbReference>
<dbReference type="NCBIfam" id="TIGR00042">
    <property type="entry name" value="RdgB/HAM1 family non-canonical purine NTP pyrophosphatase"/>
    <property type="match status" value="1"/>
</dbReference>
<dbReference type="InterPro" id="IPR036345">
    <property type="entry name" value="ExoRNase_PH_dom2_sf"/>
</dbReference>
<dbReference type="GO" id="GO:0046872">
    <property type="term" value="F:metal ion binding"/>
    <property type="evidence" value="ECO:0007669"/>
    <property type="project" value="UniProtKB-KW"/>
</dbReference>
<dbReference type="SUPFAM" id="SSF55666">
    <property type="entry name" value="Ribonuclease PH domain 2-like"/>
    <property type="match status" value="1"/>
</dbReference>
<dbReference type="Pfam" id="PF03725">
    <property type="entry name" value="RNase_PH_C"/>
    <property type="match status" value="1"/>
</dbReference>
<dbReference type="EC" id="3.6.1.66" evidence="18"/>
<feature type="binding site" evidence="18">
    <location>
        <begin position="401"/>
        <end position="404"/>
    </location>
    <ligand>
        <name>substrate</name>
    </ligand>
</feature>
<evidence type="ECO:0000256" key="6">
    <source>
        <dbReference type="ARBA" id="ARBA00022679"/>
    </source>
</evidence>
<reference evidence="23" key="1">
    <citation type="submission" date="2016-11" db="EMBL/GenBank/DDBJ databases">
        <authorList>
            <person name="Varghese N."/>
            <person name="Submissions S."/>
        </authorList>
    </citation>
    <scope>NUCLEOTIDE SEQUENCE [LARGE SCALE GENOMIC DNA]</scope>
    <source>
        <strain evidence="23">DSM 15285</strain>
    </source>
</reference>
<feature type="binding site" evidence="17">
    <location>
        <position position="87"/>
    </location>
    <ligand>
        <name>phosphate</name>
        <dbReference type="ChEBI" id="CHEBI:43474"/>
        <note>substrate</note>
    </ligand>
</feature>
<evidence type="ECO:0000256" key="1">
    <source>
        <dbReference type="ARBA" id="ARBA00006678"/>
    </source>
</evidence>
<dbReference type="GO" id="GO:0036220">
    <property type="term" value="F:ITP diphosphatase activity"/>
    <property type="evidence" value="ECO:0007669"/>
    <property type="project" value="UniProtKB-UniRule"/>
</dbReference>
<dbReference type="GO" id="GO:0000166">
    <property type="term" value="F:nucleotide binding"/>
    <property type="evidence" value="ECO:0007669"/>
    <property type="project" value="UniProtKB-KW"/>
</dbReference>
<sequence length="446" mass="49745">MNRLDGRKNDEIRNIRIIRDYTKYAEGSVLIEMGDTKVLCNASIEDRVPPFLKNSGTGWITAEYSMLPRSTHQRKVRESSRGKVDGRTQEIQRLIGRALRSVINLDALGERTIWIDCDVIQADGGTRTASITGAFVAMADALYKLYRQKLIDKIPIKSFVSAVSVGILNGENILDLCYEEDSNAQVDMNIVMTDKGEFVEVQGTGEEFPFTKEQLYDLLELGEKGNRMLIDAQKRALGQISDLILGTKPQVVIATSNSHKLEEIGKILKDFDLEILSMKDVGLNGIEIDENGATFEENALIKAREVANRTGKITIADDSGLMVDAIGGKPGIYSSRFAGENATDKENNEKLLKMLSNVNMSQRTARFVSCIAVVFPNNEEFTVRGTIEGKIGFEEKGSNGFGYDPLFIVDKYNKTFGELPGEVKNKISHRANALEKMKQEFEKRFK</sequence>
<keyword evidence="23" id="KW-1185">Reference proteome</keyword>
<feature type="binding site" evidence="18">
    <location>
        <position position="424"/>
    </location>
    <ligand>
        <name>substrate</name>
    </ligand>
</feature>
<dbReference type="Proteomes" id="UP000242520">
    <property type="component" value="Unassembled WGS sequence"/>
</dbReference>
<keyword evidence="13" id="KW-0694">RNA-binding</keyword>
<keyword evidence="7 17" id="KW-0819">tRNA processing</keyword>
<evidence type="ECO:0000256" key="3">
    <source>
        <dbReference type="ARBA" id="ARBA00011738"/>
    </source>
</evidence>
<comment type="catalytic activity">
    <reaction evidence="17">
        <text>tRNA(n+1) + phosphate = tRNA(n) + a ribonucleoside 5'-diphosphate</text>
        <dbReference type="Rhea" id="RHEA:10628"/>
        <dbReference type="Rhea" id="RHEA-COMP:17343"/>
        <dbReference type="Rhea" id="RHEA-COMP:17344"/>
        <dbReference type="ChEBI" id="CHEBI:43474"/>
        <dbReference type="ChEBI" id="CHEBI:57930"/>
        <dbReference type="ChEBI" id="CHEBI:173114"/>
        <dbReference type="EC" id="2.7.7.56"/>
    </reaction>
</comment>
<dbReference type="InterPro" id="IPR020568">
    <property type="entry name" value="Ribosomal_Su5_D2-typ_SF"/>
</dbReference>
<dbReference type="InterPro" id="IPR001247">
    <property type="entry name" value="ExoRNase_PH_dom1"/>
</dbReference>
<comment type="subunit">
    <text evidence="17">Homohexameric ring arranged as a trimer of dimers.</text>
</comment>
<accession>A0A1M5RJ91</accession>
<organism evidence="22 23">
    <name type="scientific">Tepidibacter thalassicus DSM 15285</name>
    <dbReference type="NCBI Taxonomy" id="1123350"/>
    <lineage>
        <taxon>Bacteria</taxon>
        <taxon>Bacillati</taxon>
        <taxon>Bacillota</taxon>
        <taxon>Clostridia</taxon>
        <taxon>Peptostreptococcales</taxon>
        <taxon>Peptostreptococcaceae</taxon>
        <taxon>Tepidibacter</taxon>
    </lineage>
</organism>
<keyword evidence="14 18" id="KW-0546">Nucleotide metabolism</keyword>
<evidence type="ECO:0000256" key="14">
    <source>
        <dbReference type="ARBA" id="ARBA00023080"/>
    </source>
</evidence>
<dbReference type="HAMAP" id="MF_00564">
    <property type="entry name" value="RNase_PH"/>
    <property type="match status" value="1"/>
</dbReference>
<keyword evidence="8 17" id="KW-0548">Nucleotidyltransferase</keyword>
<evidence type="ECO:0000256" key="19">
    <source>
        <dbReference type="RuleBase" id="RU003781"/>
    </source>
</evidence>
<dbReference type="InterPro" id="IPR015847">
    <property type="entry name" value="ExoRNase_PH_dom2"/>
</dbReference>
<dbReference type="InterPro" id="IPR050080">
    <property type="entry name" value="RNase_PH"/>
</dbReference>
<dbReference type="GO" id="GO:0000175">
    <property type="term" value="F:3'-5'-RNA exonuclease activity"/>
    <property type="evidence" value="ECO:0007669"/>
    <property type="project" value="UniProtKB-UniRule"/>
</dbReference>
<feature type="binding site" evidence="18">
    <location>
        <position position="319"/>
    </location>
    <ligand>
        <name>substrate</name>
    </ligand>
</feature>
<evidence type="ECO:0000256" key="18">
    <source>
        <dbReference type="HAMAP-Rule" id="MF_01405"/>
    </source>
</evidence>
<comment type="similarity">
    <text evidence="1 17">Belongs to the RNase PH family.</text>
</comment>
<keyword evidence="5 17" id="KW-0820">tRNA-binding</keyword>
<evidence type="ECO:0000259" key="21">
    <source>
        <dbReference type="Pfam" id="PF03725"/>
    </source>
</evidence>
<feature type="binding site" evidence="18">
    <location>
        <position position="318"/>
    </location>
    <ligand>
        <name>Mg(2+)</name>
        <dbReference type="ChEBI" id="CHEBI:18420"/>
    </ligand>
</feature>
<dbReference type="NCBIfam" id="TIGR01966">
    <property type="entry name" value="RNasePH"/>
    <property type="match status" value="1"/>
</dbReference>
<feature type="active site" description="Proton acceptor" evidence="18">
    <location>
        <position position="318"/>
    </location>
</feature>
<keyword evidence="6 17" id="KW-0808">Transferase</keyword>
<dbReference type="FunFam" id="3.90.950.10:FF:000001">
    <property type="entry name" value="dITP/XTP pyrophosphatase"/>
    <property type="match status" value="1"/>
</dbReference>
<dbReference type="SUPFAM" id="SSF52972">
    <property type="entry name" value="ITPase-like"/>
    <property type="match status" value="1"/>
</dbReference>
<evidence type="ECO:0000256" key="8">
    <source>
        <dbReference type="ARBA" id="ARBA00022695"/>
    </source>
</evidence>
<evidence type="ECO:0000256" key="7">
    <source>
        <dbReference type="ARBA" id="ARBA00022694"/>
    </source>
</evidence>
<evidence type="ECO:0000256" key="12">
    <source>
        <dbReference type="ARBA" id="ARBA00022842"/>
    </source>
</evidence>
<feature type="binding site" evidence="18">
    <location>
        <begin position="255"/>
        <end position="260"/>
    </location>
    <ligand>
        <name>substrate</name>
    </ligand>
</feature>
<dbReference type="GO" id="GO:0016075">
    <property type="term" value="P:rRNA catabolic process"/>
    <property type="evidence" value="ECO:0007669"/>
    <property type="project" value="UniProtKB-UniRule"/>
</dbReference>
<dbReference type="InterPro" id="IPR029001">
    <property type="entry name" value="ITPase-like_fam"/>
</dbReference>
<dbReference type="SUPFAM" id="SSF54211">
    <property type="entry name" value="Ribosomal protein S5 domain 2-like"/>
    <property type="match status" value="1"/>
</dbReference>
<comment type="cofactor">
    <cofactor evidence="18">
        <name>Mg(2+)</name>
        <dbReference type="ChEBI" id="CHEBI:18420"/>
    </cofactor>
    <text evidence="18">Binds 1 Mg(2+) ion per subunit.</text>
</comment>
<dbReference type="STRING" id="1123350.SAMN02744040_01394"/>
<keyword evidence="12 18" id="KW-0460">Magnesium</keyword>
<evidence type="ECO:0000259" key="20">
    <source>
        <dbReference type="Pfam" id="PF01138"/>
    </source>
</evidence>
<evidence type="ECO:0000256" key="2">
    <source>
        <dbReference type="ARBA" id="ARBA00008023"/>
    </source>
</evidence>
<comment type="catalytic activity">
    <reaction evidence="15 18">
        <text>dITP + H2O = dIMP + diphosphate + H(+)</text>
        <dbReference type="Rhea" id="RHEA:28342"/>
        <dbReference type="ChEBI" id="CHEBI:15377"/>
        <dbReference type="ChEBI" id="CHEBI:15378"/>
        <dbReference type="ChEBI" id="CHEBI:33019"/>
        <dbReference type="ChEBI" id="CHEBI:61194"/>
        <dbReference type="ChEBI" id="CHEBI:61382"/>
        <dbReference type="EC" id="3.6.1.66"/>
    </reaction>
</comment>
<name>A0A1M5RJ91_9FIRM</name>
<evidence type="ECO:0000256" key="13">
    <source>
        <dbReference type="ARBA" id="ARBA00022884"/>
    </source>
</evidence>
<dbReference type="GO" id="GO:0031125">
    <property type="term" value="P:rRNA 3'-end processing"/>
    <property type="evidence" value="ECO:0007669"/>
    <property type="project" value="UniProtKB-ARBA"/>
</dbReference>
<dbReference type="EC" id="2.7.7.56" evidence="17"/>
<comment type="subunit">
    <text evidence="3 18">Homodimer.</text>
</comment>
<dbReference type="GO" id="GO:0008033">
    <property type="term" value="P:tRNA processing"/>
    <property type="evidence" value="ECO:0007669"/>
    <property type="project" value="UniProtKB-UniRule"/>
</dbReference>
<dbReference type="GO" id="GO:0036222">
    <property type="term" value="F:XTP diphosphatase activity"/>
    <property type="evidence" value="ECO:0007669"/>
    <property type="project" value="UniProtKB-UniRule"/>
</dbReference>
<keyword evidence="4 17" id="KW-0698">rRNA processing</keyword>
<keyword evidence="11 18" id="KW-0378">Hydrolase</keyword>
<dbReference type="GO" id="GO:0009022">
    <property type="term" value="F:tRNA nucleotidyltransferase activity"/>
    <property type="evidence" value="ECO:0007669"/>
    <property type="project" value="UniProtKB-UniRule"/>
</dbReference>
<dbReference type="PANTHER" id="PTHR11953:SF0">
    <property type="entry name" value="EXOSOME COMPLEX COMPONENT RRP41"/>
    <property type="match status" value="1"/>
</dbReference>
<evidence type="ECO:0000313" key="22">
    <source>
        <dbReference type="EMBL" id="SHH26314.1"/>
    </source>
</evidence>
<dbReference type="Pfam" id="PF01138">
    <property type="entry name" value="RNase_PH"/>
    <property type="match status" value="1"/>
</dbReference>
<comment type="catalytic activity">
    <reaction evidence="18">
        <text>ITP + H2O = IMP + diphosphate + H(+)</text>
        <dbReference type="Rhea" id="RHEA:29399"/>
        <dbReference type="ChEBI" id="CHEBI:15377"/>
        <dbReference type="ChEBI" id="CHEBI:15378"/>
        <dbReference type="ChEBI" id="CHEBI:33019"/>
        <dbReference type="ChEBI" id="CHEBI:58053"/>
        <dbReference type="ChEBI" id="CHEBI:61402"/>
        <dbReference type="EC" id="3.6.1.66"/>
    </reaction>
</comment>
<evidence type="ECO:0000256" key="4">
    <source>
        <dbReference type="ARBA" id="ARBA00022552"/>
    </source>
</evidence>
<evidence type="ECO:0000313" key="23">
    <source>
        <dbReference type="Proteomes" id="UP000242520"/>
    </source>
</evidence>
<dbReference type="AlphaFoldDB" id="A0A1M5RJ91"/>
<evidence type="ECO:0000256" key="17">
    <source>
        <dbReference type="HAMAP-Rule" id="MF_00564"/>
    </source>
</evidence>
<evidence type="ECO:0000256" key="10">
    <source>
        <dbReference type="ARBA" id="ARBA00022741"/>
    </source>
</evidence>
<dbReference type="Gene3D" id="3.30.230.70">
    <property type="entry name" value="GHMP Kinase, N-terminal domain"/>
    <property type="match status" value="1"/>
</dbReference>
<gene>
    <name evidence="17" type="primary">rph</name>
    <name evidence="22" type="ORF">SAMN02744040_01394</name>
</gene>
<dbReference type="GO" id="GO:0035870">
    <property type="term" value="F:dITP diphosphatase activity"/>
    <property type="evidence" value="ECO:0007669"/>
    <property type="project" value="UniProtKB-UniRule"/>
</dbReference>
<dbReference type="PROSITE" id="PS01277">
    <property type="entry name" value="RIBONUCLEASE_PH"/>
    <property type="match status" value="1"/>
</dbReference>
<feature type="binding site" evidence="17">
    <location>
        <begin position="125"/>
        <end position="127"/>
    </location>
    <ligand>
        <name>phosphate</name>
        <dbReference type="ChEBI" id="CHEBI:43474"/>
        <note>substrate</note>
    </ligand>
</feature>
<dbReference type="GO" id="GO:0000049">
    <property type="term" value="F:tRNA binding"/>
    <property type="evidence" value="ECO:0007669"/>
    <property type="project" value="UniProtKB-UniRule"/>
</dbReference>
<dbReference type="FunFam" id="3.30.230.70:FF:000003">
    <property type="entry name" value="Ribonuclease PH"/>
    <property type="match status" value="1"/>
</dbReference>
<dbReference type="EMBL" id="FQXH01000013">
    <property type="protein sequence ID" value="SHH26314.1"/>
    <property type="molecule type" value="Genomic_DNA"/>
</dbReference>
<dbReference type="GO" id="GO:0009117">
    <property type="term" value="P:nucleotide metabolic process"/>
    <property type="evidence" value="ECO:0007669"/>
    <property type="project" value="UniProtKB-KW"/>
</dbReference>
<dbReference type="InterPro" id="IPR002381">
    <property type="entry name" value="RNase_PH_bac-type"/>
</dbReference>
<comment type="function">
    <text evidence="18">Pyrophosphatase that catalyzes the hydrolysis of nucleoside triphosphates to their monophosphate derivatives, with a high preference for the non-canonical purine nucleotides XTP (xanthosine triphosphate), dITP (deoxyinosine triphosphate) and ITP. Seems to function as a house-cleaning enzyme that removes non-canonical purine nucleotides from the nucleotide pool, thus preventing their incorporation into DNA/RNA and avoiding chromosomal lesions.</text>
</comment>
<feature type="domain" description="Exoribonuclease phosphorolytic" evidence="20">
    <location>
        <begin position="11"/>
        <end position="141"/>
    </location>
</feature>
<dbReference type="InterPro" id="IPR002637">
    <property type="entry name" value="RdgB/HAM1"/>
</dbReference>
<dbReference type="GO" id="GO:0009146">
    <property type="term" value="P:purine nucleoside triphosphate catabolic process"/>
    <property type="evidence" value="ECO:0007669"/>
    <property type="project" value="UniProtKB-UniRule"/>
</dbReference>
<dbReference type="InterPro" id="IPR018336">
    <property type="entry name" value="RNase_PH_CS"/>
</dbReference>
<dbReference type="GO" id="GO:0017111">
    <property type="term" value="F:ribonucleoside triphosphate phosphatase activity"/>
    <property type="evidence" value="ECO:0007669"/>
    <property type="project" value="InterPro"/>
</dbReference>